<dbReference type="InterPro" id="IPR029787">
    <property type="entry name" value="Nucleotide_cyclase"/>
</dbReference>
<dbReference type="PROSITE" id="PS50113">
    <property type="entry name" value="PAC"/>
    <property type="match status" value="1"/>
</dbReference>
<dbReference type="SMART" id="SM00091">
    <property type="entry name" value="PAS"/>
    <property type="match status" value="2"/>
</dbReference>
<dbReference type="SUPFAM" id="SSF55073">
    <property type="entry name" value="Nucleotide cyclase"/>
    <property type="match status" value="1"/>
</dbReference>
<dbReference type="Pfam" id="PF13487">
    <property type="entry name" value="HD_5"/>
    <property type="match status" value="1"/>
</dbReference>
<feature type="domain" description="PAS" evidence="2">
    <location>
        <begin position="572"/>
        <end position="645"/>
    </location>
</feature>
<evidence type="ECO:0000259" key="2">
    <source>
        <dbReference type="PROSITE" id="PS50112"/>
    </source>
</evidence>
<dbReference type="InterPro" id="IPR013767">
    <property type="entry name" value="PAS_fold"/>
</dbReference>
<dbReference type="CDD" id="cd00130">
    <property type="entry name" value="PAS"/>
    <property type="match status" value="2"/>
</dbReference>
<protein>
    <submittedName>
        <fullName evidence="7">Diguanylate cyclase and metal dependent phosphohydrolase</fullName>
    </submittedName>
</protein>
<dbReference type="eggNOG" id="COG5000">
    <property type="taxonomic scope" value="Bacteria"/>
</dbReference>
<dbReference type="Pfam" id="PF22673">
    <property type="entry name" value="MCP-like_PDC_1"/>
    <property type="match status" value="1"/>
</dbReference>
<dbReference type="CDD" id="cd01949">
    <property type="entry name" value="GGDEF"/>
    <property type="match status" value="1"/>
</dbReference>
<dbReference type="Pfam" id="PF00672">
    <property type="entry name" value="HAMP"/>
    <property type="match status" value="1"/>
</dbReference>
<dbReference type="OrthoDB" id="9804747at2"/>
<dbReference type="NCBIfam" id="TIGR00254">
    <property type="entry name" value="GGDEF"/>
    <property type="match status" value="1"/>
</dbReference>
<dbReference type="InterPro" id="IPR043128">
    <property type="entry name" value="Rev_trsase/Diguanyl_cyclase"/>
</dbReference>
<name>A6TLW6_ALKMQ</name>
<keyword evidence="8" id="KW-1185">Reference proteome</keyword>
<dbReference type="InterPro" id="IPR000700">
    <property type="entry name" value="PAS-assoc_C"/>
</dbReference>
<gene>
    <name evidence="7" type="ordered locus">Amet_0967</name>
</gene>
<dbReference type="NCBIfam" id="TIGR00229">
    <property type="entry name" value="sensory_box"/>
    <property type="match status" value="2"/>
</dbReference>
<evidence type="ECO:0000313" key="7">
    <source>
        <dbReference type="EMBL" id="ABR47184.1"/>
    </source>
</evidence>
<dbReference type="InterPro" id="IPR000160">
    <property type="entry name" value="GGDEF_dom"/>
</dbReference>
<sequence length="1047" mass="118663">MEKSSYKEVNLKNISIRKIIIISFVILLTTTVGIISYITFSSWRESANDTIIRMADDLNREIVSQIETFMKGPKQMIEVNRRLIEKGIVDIDNEANREMFFVNAINSHDGEGVYSFSYGTESGEYYGARKNKKNVVEIMRNNEETGGHSWYYSVTENTTAGELVLEAGKFDSRTRAWYKAAKETKGLVFSPIYKHFVMDDLTVSLAAPIYSEEGELQGVLGSHITLSRINYYLKEIVKANNAFAVIVEKNSGELIANSLNLANFKTSTDGDFERLPVNEIDNKAIVQAYNNYMNGDVDHIKIDYEKDRLHIKYIEYQDEGLDWLVITAVPESILVADIMDTIETAFILTILALFISVLIFLKLTKKFIDPINSLIDTQKKFASGDLSTRATIERNDEIGMVAKSFNRMANTIYDFINTLEEKVKERTWELDVSNRALAENKDQLQLILDSTAEGIYGIDLNGDCTFINDSGVNILGYKDQTELIGKNLHLQIHHSRKNGTPMTVDECSVIKALLEGKGTHVDDEVFWKKDGTWFSVEYYSYPQYLEGEIVGAVVTFMDNTERKKMEQMIFNEKEQFKTTLLSVGDGVISTDKQGKVTVMNSVAEKLTGWTQVEAYGKPLEEVLNIINELTREVCENPAKKVLETGNIIEMATHTMLISKNGDEIPIEDRAAPIKDRDGNITGVVIVFMDYTDKKEKLMQIEYLSMHDHLTGLYNRRYMEDAISRLDTERNLPLTIMVLDVNGLKLVNDAFGHEMGDQLLKIITRVMKDVCRADDIIGRTGGDEFLIVLPQIDGIQAHKIKKRIKEAASTEKLDSLIVSVAIGYSVKINSHESVESIMISADNQMYKDKLKYGKLMRSQTIKSVIDNINLKYDQEQIHIERVSKYCQAIATAMSFSEKMIGHLKTAGELHDIGKIIVPPELLNKAEKLTAKEFEVIKRHPEVSYQILKSVEEYTALAEDVLYHHERWDGTGYPQGLKGQDIPLNARIITVADAYEAMTAKRAYQQTKSKDEAIVELEKYAGTQFDPDIVKVFVEKVLGKEGEGEKWNK</sequence>
<dbReference type="InterPro" id="IPR035965">
    <property type="entry name" value="PAS-like_dom_sf"/>
</dbReference>
<keyword evidence="1" id="KW-1133">Transmembrane helix</keyword>
<dbReference type="PROSITE" id="PS50887">
    <property type="entry name" value="GGDEF"/>
    <property type="match status" value="1"/>
</dbReference>
<dbReference type="Gene3D" id="3.30.450.20">
    <property type="entry name" value="PAS domain"/>
    <property type="match status" value="3"/>
</dbReference>
<dbReference type="InterPro" id="IPR001610">
    <property type="entry name" value="PAC"/>
</dbReference>
<dbReference type="PANTHER" id="PTHR43155">
    <property type="entry name" value="CYCLIC DI-GMP PHOSPHODIESTERASE PA4108-RELATED"/>
    <property type="match status" value="1"/>
</dbReference>
<dbReference type="CDD" id="cd12913">
    <property type="entry name" value="PDC1_MCP_like"/>
    <property type="match status" value="1"/>
</dbReference>
<keyword evidence="7" id="KW-0378">Hydrolase</keyword>
<dbReference type="SUPFAM" id="SSF158472">
    <property type="entry name" value="HAMP domain-like"/>
    <property type="match status" value="1"/>
</dbReference>
<feature type="domain" description="HAMP" evidence="4">
    <location>
        <begin position="365"/>
        <end position="417"/>
    </location>
</feature>
<evidence type="ECO:0000259" key="6">
    <source>
        <dbReference type="PROSITE" id="PS51832"/>
    </source>
</evidence>
<dbReference type="AlphaFoldDB" id="A6TLW6"/>
<dbReference type="eggNOG" id="COG5002">
    <property type="taxonomic scope" value="Bacteria"/>
</dbReference>
<dbReference type="SUPFAM" id="SSF109604">
    <property type="entry name" value="HD-domain/PDEase-like"/>
    <property type="match status" value="1"/>
</dbReference>
<dbReference type="InterPro" id="IPR003660">
    <property type="entry name" value="HAMP_dom"/>
</dbReference>
<feature type="domain" description="PAS" evidence="2">
    <location>
        <begin position="440"/>
        <end position="477"/>
    </location>
</feature>
<accession>A6TLW6</accession>
<dbReference type="SMART" id="SM00267">
    <property type="entry name" value="GGDEF"/>
    <property type="match status" value="1"/>
</dbReference>
<feature type="domain" description="PAC" evidence="3">
    <location>
        <begin position="650"/>
        <end position="702"/>
    </location>
</feature>
<organism evidence="7 8">
    <name type="scientific">Alkaliphilus metalliredigens (strain QYMF)</name>
    <dbReference type="NCBI Taxonomy" id="293826"/>
    <lineage>
        <taxon>Bacteria</taxon>
        <taxon>Bacillati</taxon>
        <taxon>Bacillota</taxon>
        <taxon>Clostridia</taxon>
        <taxon>Peptostreptococcales</taxon>
        <taxon>Natronincolaceae</taxon>
        <taxon>Alkaliphilus</taxon>
    </lineage>
</organism>
<dbReference type="SUPFAM" id="SSF55785">
    <property type="entry name" value="PYP-like sensor domain (PAS domain)"/>
    <property type="match status" value="2"/>
</dbReference>
<dbReference type="PROSITE" id="PS51832">
    <property type="entry name" value="HD_GYP"/>
    <property type="match status" value="1"/>
</dbReference>
<dbReference type="Gene3D" id="3.30.70.270">
    <property type="match status" value="1"/>
</dbReference>
<evidence type="ECO:0000259" key="5">
    <source>
        <dbReference type="PROSITE" id="PS50887"/>
    </source>
</evidence>
<dbReference type="SMART" id="SM00471">
    <property type="entry name" value="HDc"/>
    <property type="match status" value="1"/>
</dbReference>
<evidence type="ECO:0000259" key="4">
    <source>
        <dbReference type="PROSITE" id="PS50885"/>
    </source>
</evidence>
<dbReference type="PROSITE" id="PS50112">
    <property type="entry name" value="PAS"/>
    <property type="match status" value="2"/>
</dbReference>
<dbReference type="GO" id="GO:0016020">
    <property type="term" value="C:membrane"/>
    <property type="evidence" value="ECO:0007669"/>
    <property type="project" value="InterPro"/>
</dbReference>
<dbReference type="eggNOG" id="COG2199">
    <property type="taxonomic scope" value="Bacteria"/>
</dbReference>
<dbReference type="RefSeq" id="WP_012062226.1">
    <property type="nucleotide sequence ID" value="NC_009633.1"/>
</dbReference>
<dbReference type="Pfam" id="PF00989">
    <property type="entry name" value="PAS"/>
    <property type="match status" value="2"/>
</dbReference>
<dbReference type="EMBL" id="CP000724">
    <property type="protein sequence ID" value="ABR47184.1"/>
    <property type="molecule type" value="Genomic_DNA"/>
</dbReference>
<dbReference type="eggNOG" id="COG2206">
    <property type="taxonomic scope" value="Bacteria"/>
</dbReference>
<dbReference type="KEGG" id="amt:Amet_0967"/>
<dbReference type="GO" id="GO:0006355">
    <property type="term" value="P:regulation of DNA-templated transcription"/>
    <property type="evidence" value="ECO:0007669"/>
    <property type="project" value="InterPro"/>
</dbReference>
<feature type="transmembrane region" description="Helical" evidence="1">
    <location>
        <begin position="20"/>
        <end position="40"/>
    </location>
</feature>
<dbReference type="CDD" id="cd06225">
    <property type="entry name" value="HAMP"/>
    <property type="match status" value="1"/>
</dbReference>
<keyword evidence="1" id="KW-0812">Transmembrane</keyword>
<proteinExistence type="predicted"/>
<keyword evidence="1" id="KW-0472">Membrane</keyword>
<dbReference type="Gene3D" id="1.10.3210.10">
    <property type="entry name" value="Hypothetical protein af1432"/>
    <property type="match status" value="1"/>
</dbReference>
<dbReference type="STRING" id="293826.Amet_0967"/>
<dbReference type="HOGENOM" id="CLU_014477_0_0_9"/>
<dbReference type="CDD" id="cd00077">
    <property type="entry name" value="HDc"/>
    <property type="match status" value="1"/>
</dbReference>
<feature type="domain" description="GGDEF" evidence="5">
    <location>
        <begin position="731"/>
        <end position="861"/>
    </location>
</feature>
<dbReference type="Gene3D" id="6.10.340.10">
    <property type="match status" value="1"/>
</dbReference>
<dbReference type="InterPro" id="IPR037522">
    <property type="entry name" value="HD_GYP_dom"/>
</dbReference>
<dbReference type="Pfam" id="PF00990">
    <property type="entry name" value="GGDEF"/>
    <property type="match status" value="1"/>
</dbReference>
<dbReference type="SMART" id="SM00086">
    <property type="entry name" value="PAC"/>
    <property type="match status" value="2"/>
</dbReference>
<reference evidence="8" key="1">
    <citation type="journal article" date="2016" name="Genome Announc.">
        <title>Complete genome sequence of Alkaliphilus metalliredigens strain QYMF, an alkaliphilic and metal-reducing bacterium isolated from borax-contaminated leachate ponds.</title>
        <authorList>
            <person name="Hwang C."/>
            <person name="Copeland A."/>
            <person name="Lucas S."/>
            <person name="Lapidus A."/>
            <person name="Barry K."/>
            <person name="Detter J.C."/>
            <person name="Glavina Del Rio T."/>
            <person name="Hammon N."/>
            <person name="Israni S."/>
            <person name="Dalin E."/>
            <person name="Tice H."/>
            <person name="Pitluck S."/>
            <person name="Chertkov O."/>
            <person name="Brettin T."/>
            <person name="Bruce D."/>
            <person name="Han C."/>
            <person name="Schmutz J."/>
            <person name="Larimer F."/>
            <person name="Land M.L."/>
            <person name="Hauser L."/>
            <person name="Kyrpides N."/>
            <person name="Mikhailova N."/>
            <person name="Ye Q."/>
            <person name="Zhou J."/>
            <person name="Richardson P."/>
            <person name="Fields M.W."/>
        </authorList>
    </citation>
    <scope>NUCLEOTIDE SEQUENCE [LARGE SCALE GENOMIC DNA]</scope>
    <source>
        <strain evidence="8">QYMF</strain>
    </source>
</reference>
<dbReference type="GO" id="GO:0007165">
    <property type="term" value="P:signal transduction"/>
    <property type="evidence" value="ECO:0007669"/>
    <property type="project" value="InterPro"/>
</dbReference>
<feature type="domain" description="HD-GYP" evidence="6">
    <location>
        <begin position="852"/>
        <end position="1047"/>
    </location>
</feature>
<dbReference type="Proteomes" id="UP000001572">
    <property type="component" value="Chromosome"/>
</dbReference>
<evidence type="ECO:0000259" key="3">
    <source>
        <dbReference type="PROSITE" id="PS50113"/>
    </source>
</evidence>
<dbReference type="InterPro" id="IPR003607">
    <property type="entry name" value="HD/PDEase_dom"/>
</dbReference>
<dbReference type="PANTHER" id="PTHR43155:SF2">
    <property type="entry name" value="CYCLIC DI-GMP PHOSPHODIESTERASE PA4108"/>
    <property type="match status" value="1"/>
</dbReference>
<dbReference type="SMART" id="SM00304">
    <property type="entry name" value="HAMP"/>
    <property type="match status" value="1"/>
</dbReference>
<evidence type="ECO:0000256" key="1">
    <source>
        <dbReference type="SAM" id="Phobius"/>
    </source>
</evidence>
<dbReference type="GO" id="GO:0016787">
    <property type="term" value="F:hydrolase activity"/>
    <property type="evidence" value="ECO:0007669"/>
    <property type="project" value="UniProtKB-KW"/>
</dbReference>
<dbReference type="PROSITE" id="PS50885">
    <property type="entry name" value="HAMP"/>
    <property type="match status" value="1"/>
</dbReference>
<dbReference type="InterPro" id="IPR000014">
    <property type="entry name" value="PAS"/>
</dbReference>
<evidence type="ECO:0000313" key="8">
    <source>
        <dbReference type="Proteomes" id="UP000001572"/>
    </source>
</evidence>